<keyword evidence="4 7" id="KW-0812">Transmembrane</keyword>
<dbReference type="GO" id="GO:0015031">
    <property type="term" value="P:protein transport"/>
    <property type="evidence" value="ECO:0007669"/>
    <property type="project" value="UniProtKB-KW"/>
</dbReference>
<gene>
    <name evidence="9" type="primary">tolR</name>
    <name evidence="9" type="ORF">ELAC_1579</name>
</gene>
<dbReference type="GO" id="GO:0022857">
    <property type="term" value="F:transmembrane transporter activity"/>
    <property type="evidence" value="ECO:0007669"/>
    <property type="project" value="InterPro"/>
</dbReference>
<accession>A0A0H5DQT2</accession>
<comment type="similarity">
    <text evidence="2 7">Belongs to the ExbD/TolR family.</text>
</comment>
<feature type="transmembrane region" description="Helical" evidence="8">
    <location>
        <begin position="21"/>
        <end position="43"/>
    </location>
</feature>
<organism evidence="9 10">
    <name type="scientific">Estrella lausannensis</name>
    <dbReference type="NCBI Taxonomy" id="483423"/>
    <lineage>
        <taxon>Bacteria</taxon>
        <taxon>Pseudomonadati</taxon>
        <taxon>Chlamydiota</taxon>
        <taxon>Chlamydiia</taxon>
        <taxon>Parachlamydiales</taxon>
        <taxon>Candidatus Criblamydiaceae</taxon>
        <taxon>Estrella</taxon>
    </lineage>
</organism>
<keyword evidence="7" id="KW-0813">Transport</keyword>
<dbReference type="Pfam" id="PF02472">
    <property type="entry name" value="ExbD"/>
    <property type="match status" value="1"/>
</dbReference>
<dbReference type="AlphaFoldDB" id="A0A0H5DQT2"/>
<evidence type="ECO:0000256" key="2">
    <source>
        <dbReference type="ARBA" id="ARBA00005811"/>
    </source>
</evidence>
<dbReference type="PANTHER" id="PTHR30558:SF7">
    <property type="entry name" value="TOL-PAL SYSTEM PROTEIN TOLR"/>
    <property type="match status" value="1"/>
</dbReference>
<evidence type="ECO:0000256" key="3">
    <source>
        <dbReference type="ARBA" id="ARBA00022475"/>
    </source>
</evidence>
<dbReference type="GO" id="GO:0005886">
    <property type="term" value="C:plasma membrane"/>
    <property type="evidence" value="ECO:0007669"/>
    <property type="project" value="UniProtKB-SubCell"/>
</dbReference>
<proteinExistence type="inferred from homology"/>
<evidence type="ECO:0000313" key="9">
    <source>
        <dbReference type="EMBL" id="CRX38907.1"/>
    </source>
</evidence>
<evidence type="ECO:0000256" key="1">
    <source>
        <dbReference type="ARBA" id="ARBA00004162"/>
    </source>
</evidence>
<evidence type="ECO:0000313" key="10">
    <source>
        <dbReference type="Proteomes" id="UP000220251"/>
    </source>
</evidence>
<dbReference type="PANTHER" id="PTHR30558">
    <property type="entry name" value="EXBD MEMBRANE COMPONENT OF PMF-DRIVEN MACROMOLECULE IMPORT SYSTEM"/>
    <property type="match status" value="1"/>
</dbReference>
<dbReference type="RefSeq" id="WP_098038768.1">
    <property type="nucleotide sequence ID" value="NZ_CWGJ01000025.1"/>
</dbReference>
<dbReference type="Proteomes" id="UP000220251">
    <property type="component" value="Unassembled WGS sequence"/>
</dbReference>
<keyword evidence="3" id="KW-1003">Cell membrane</keyword>
<name>A0A0H5DQT2_9BACT</name>
<keyword evidence="10" id="KW-1185">Reference proteome</keyword>
<evidence type="ECO:0000256" key="8">
    <source>
        <dbReference type="SAM" id="Phobius"/>
    </source>
</evidence>
<keyword evidence="5 8" id="KW-1133">Transmembrane helix</keyword>
<protein>
    <submittedName>
        <fullName evidence="9">Biopolymer transport protein TolR</fullName>
    </submittedName>
</protein>
<comment type="subcellular location">
    <subcellularLocation>
        <location evidence="1">Cell membrane</location>
        <topology evidence="1">Single-pass membrane protein</topology>
    </subcellularLocation>
    <subcellularLocation>
        <location evidence="7">Cell membrane</location>
        <topology evidence="7">Single-pass type II membrane protein</topology>
    </subcellularLocation>
</comment>
<keyword evidence="7" id="KW-0653">Protein transport</keyword>
<reference evidence="10" key="1">
    <citation type="submission" date="2015-06" db="EMBL/GenBank/DDBJ databases">
        <authorList>
            <person name="Bertelli C."/>
        </authorList>
    </citation>
    <scope>NUCLEOTIDE SEQUENCE [LARGE SCALE GENOMIC DNA]</scope>
    <source>
        <strain evidence="10">CRIB-30</strain>
    </source>
</reference>
<evidence type="ECO:0000256" key="7">
    <source>
        <dbReference type="RuleBase" id="RU003879"/>
    </source>
</evidence>
<dbReference type="InterPro" id="IPR003400">
    <property type="entry name" value="ExbD"/>
</dbReference>
<dbReference type="EMBL" id="CWGJ01000025">
    <property type="protein sequence ID" value="CRX38907.1"/>
    <property type="molecule type" value="Genomic_DNA"/>
</dbReference>
<keyword evidence="6 8" id="KW-0472">Membrane</keyword>
<dbReference type="OrthoDB" id="21549at2"/>
<evidence type="ECO:0000256" key="4">
    <source>
        <dbReference type="ARBA" id="ARBA00022692"/>
    </source>
</evidence>
<sequence length="145" mass="16417">MRLRRKREREQGAEDEGPSVNLTPLIDVVFVVLIMFILIAPVLEIGKVELAEAGADAKDVALLEKDDSPVTLHVEKDDSIFINKMRVRDGELDRVLREAKRNYPKAKPLVFHDRKASFGTYQRLKNALESAGFEEMDIVLSPSKK</sequence>
<evidence type="ECO:0000256" key="5">
    <source>
        <dbReference type="ARBA" id="ARBA00022989"/>
    </source>
</evidence>
<dbReference type="Gene3D" id="3.30.420.270">
    <property type="match status" value="1"/>
</dbReference>
<evidence type="ECO:0000256" key="6">
    <source>
        <dbReference type="ARBA" id="ARBA00023136"/>
    </source>
</evidence>